<dbReference type="AlphaFoldDB" id="A0A433Q3K7"/>
<evidence type="ECO:0000313" key="2">
    <source>
        <dbReference type="Proteomes" id="UP000274822"/>
    </source>
</evidence>
<reference evidence="1 2" key="1">
    <citation type="journal article" date="2018" name="New Phytol.">
        <title>Phylogenomics of Endogonaceae and evolution of mycorrhizas within Mucoromycota.</title>
        <authorList>
            <person name="Chang Y."/>
            <person name="Desiro A."/>
            <person name="Na H."/>
            <person name="Sandor L."/>
            <person name="Lipzen A."/>
            <person name="Clum A."/>
            <person name="Barry K."/>
            <person name="Grigoriev I.V."/>
            <person name="Martin F.M."/>
            <person name="Stajich J.E."/>
            <person name="Smith M.E."/>
            <person name="Bonito G."/>
            <person name="Spatafora J.W."/>
        </authorList>
    </citation>
    <scope>NUCLEOTIDE SEQUENCE [LARGE SCALE GENOMIC DNA]</scope>
    <source>
        <strain evidence="1 2">AD002</strain>
    </source>
</reference>
<dbReference type="EMBL" id="RBNJ01016144">
    <property type="protein sequence ID" value="RUS24401.1"/>
    <property type="molecule type" value="Genomic_DNA"/>
</dbReference>
<sequence length="45" mass="5530">MDNKMKLAYKAEYLKLRCDKKWKLPSGNYLEDILYEYAKDMSHER</sequence>
<name>A0A433Q3K7_9FUNG</name>
<gene>
    <name evidence="1" type="ORF">BC938DRAFT_473633</name>
</gene>
<dbReference type="Proteomes" id="UP000274822">
    <property type="component" value="Unassembled WGS sequence"/>
</dbReference>
<organism evidence="1 2">
    <name type="scientific">Jimgerdemannia flammicorona</name>
    <dbReference type="NCBI Taxonomy" id="994334"/>
    <lineage>
        <taxon>Eukaryota</taxon>
        <taxon>Fungi</taxon>
        <taxon>Fungi incertae sedis</taxon>
        <taxon>Mucoromycota</taxon>
        <taxon>Mucoromycotina</taxon>
        <taxon>Endogonomycetes</taxon>
        <taxon>Endogonales</taxon>
        <taxon>Endogonaceae</taxon>
        <taxon>Jimgerdemannia</taxon>
    </lineage>
</organism>
<accession>A0A433Q3K7</accession>
<proteinExistence type="predicted"/>
<evidence type="ECO:0000313" key="1">
    <source>
        <dbReference type="EMBL" id="RUS24401.1"/>
    </source>
</evidence>
<protein>
    <submittedName>
        <fullName evidence="1">Uncharacterized protein</fullName>
    </submittedName>
</protein>
<comment type="caution">
    <text evidence="1">The sequence shown here is derived from an EMBL/GenBank/DDBJ whole genome shotgun (WGS) entry which is preliminary data.</text>
</comment>
<keyword evidence="2" id="KW-1185">Reference proteome</keyword>